<feature type="region of interest" description="Disordered" evidence="1">
    <location>
        <begin position="62"/>
        <end position="83"/>
    </location>
</feature>
<dbReference type="Proteomes" id="UP001489897">
    <property type="component" value="Unassembled WGS sequence"/>
</dbReference>
<evidence type="ECO:0000256" key="1">
    <source>
        <dbReference type="SAM" id="MobiDB-lite"/>
    </source>
</evidence>
<gene>
    <name evidence="3" type="ORF">VSR73_00930</name>
</gene>
<sequence>MKISVVGIGLLAVAGACHAAPTDAIAKGMDLVDGAIVCRSYDLAAWLYGQMNVARHAARTLSPEQRRQRELITGDDIGQEPRPEDWGCAFVPAGTPLAVEPGNSVPVVSGALADGRRFEGVTLPTMIQR</sequence>
<evidence type="ECO:0000256" key="2">
    <source>
        <dbReference type="SAM" id="SignalP"/>
    </source>
</evidence>
<evidence type="ECO:0000313" key="3">
    <source>
        <dbReference type="EMBL" id="MEM5419638.1"/>
    </source>
</evidence>
<feature type="chain" id="PRO_5047103532" evidence="2">
    <location>
        <begin position="20"/>
        <end position="129"/>
    </location>
</feature>
<comment type="caution">
    <text evidence="3">The sequence shown here is derived from an EMBL/GenBank/DDBJ whole genome shotgun (WGS) entry which is preliminary data.</text>
</comment>
<dbReference type="PROSITE" id="PS51257">
    <property type="entry name" value="PROKAR_LIPOPROTEIN"/>
    <property type="match status" value="1"/>
</dbReference>
<proteinExistence type="predicted"/>
<name>A0ABU9RHW8_9BURK</name>
<organism evidence="3 4">
    <name type="scientific">Paraburkholderia ferrariae</name>
    <dbReference type="NCBI Taxonomy" id="386056"/>
    <lineage>
        <taxon>Bacteria</taxon>
        <taxon>Pseudomonadati</taxon>
        <taxon>Pseudomonadota</taxon>
        <taxon>Betaproteobacteria</taxon>
        <taxon>Burkholderiales</taxon>
        <taxon>Burkholderiaceae</taxon>
        <taxon>Paraburkholderia</taxon>
    </lineage>
</organism>
<dbReference type="EMBL" id="JAYMRV010000001">
    <property type="protein sequence ID" value="MEM5419638.1"/>
    <property type="molecule type" value="Genomic_DNA"/>
</dbReference>
<keyword evidence="4" id="KW-1185">Reference proteome</keyword>
<accession>A0ABU9RHW8</accession>
<protein>
    <submittedName>
        <fullName evidence="3">Uncharacterized protein</fullName>
    </submittedName>
</protein>
<keyword evidence="2" id="KW-0732">Signal</keyword>
<feature type="signal peptide" evidence="2">
    <location>
        <begin position="1"/>
        <end position="19"/>
    </location>
</feature>
<reference evidence="3 4" key="1">
    <citation type="submission" date="2024-01" db="EMBL/GenBank/DDBJ databases">
        <title>The diversity of rhizobia nodulating Mimosa spp. in eleven states of Brazil covering several biomes is determined by host plant, location, and edaphic factors.</title>
        <authorList>
            <person name="Rouws L."/>
            <person name="Barauna A."/>
            <person name="Beukes C."/>
            <person name="De Faria S.M."/>
            <person name="Gross E."/>
            <person name="Dos Reis Junior F.B."/>
            <person name="Simon M."/>
            <person name="Maluk M."/>
            <person name="Odee D.W."/>
            <person name="Kenicer G."/>
            <person name="Young J.P.W."/>
            <person name="Reis V.M."/>
            <person name="Zilli J."/>
            <person name="James E.K."/>
        </authorList>
    </citation>
    <scope>NUCLEOTIDE SEQUENCE [LARGE SCALE GENOMIC DNA]</scope>
    <source>
        <strain evidence="3 4">JPY167</strain>
    </source>
</reference>
<evidence type="ECO:0000313" key="4">
    <source>
        <dbReference type="Proteomes" id="UP001489897"/>
    </source>
</evidence>
<dbReference type="RefSeq" id="WP_342945502.1">
    <property type="nucleotide sequence ID" value="NZ_JAYMRV010000001.1"/>
</dbReference>